<dbReference type="InterPro" id="IPR025543">
    <property type="entry name" value="Dodecin-like"/>
</dbReference>
<gene>
    <name evidence="1" type="ORF">VQ02_16655</name>
</gene>
<protein>
    <submittedName>
        <fullName evidence="1">Dodecin flavoprotein</fullName>
    </submittedName>
</protein>
<accession>A0A0J6SQA0</accession>
<dbReference type="NCBIfam" id="NF043052">
    <property type="entry name" value="DodecBact"/>
    <property type="match status" value="1"/>
</dbReference>
<dbReference type="EMBL" id="LABY01000110">
    <property type="protein sequence ID" value="KMO35869.1"/>
    <property type="molecule type" value="Genomic_DNA"/>
</dbReference>
<dbReference type="PANTHER" id="PTHR39324">
    <property type="entry name" value="CALCIUM DODECIN"/>
    <property type="match status" value="1"/>
</dbReference>
<dbReference type="SUPFAM" id="SSF89807">
    <property type="entry name" value="Dodecin-like"/>
    <property type="match status" value="1"/>
</dbReference>
<name>A0A0J6SQA0_9HYPH</name>
<keyword evidence="2" id="KW-1185">Reference proteome</keyword>
<proteinExistence type="predicted"/>
<dbReference type="AlphaFoldDB" id="A0A0J6SQA0"/>
<organism evidence="1 2">
    <name type="scientific">Methylobacterium variabile</name>
    <dbReference type="NCBI Taxonomy" id="298794"/>
    <lineage>
        <taxon>Bacteria</taxon>
        <taxon>Pseudomonadati</taxon>
        <taxon>Pseudomonadota</taxon>
        <taxon>Alphaproteobacteria</taxon>
        <taxon>Hyphomicrobiales</taxon>
        <taxon>Methylobacteriaceae</taxon>
        <taxon>Methylobacterium</taxon>
    </lineage>
</organism>
<dbReference type="Gene3D" id="3.30.1660.10">
    <property type="entry name" value="Flavin-binding protein dodecin"/>
    <property type="match status" value="1"/>
</dbReference>
<dbReference type="InterPro" id="IPR050049">
    <property type="entry name" value="Dodecin_bact"/>
</dbReference>
<reference evidence="1 2" key="1">
    <citation type="submission" date="2015-03" db="EMBL/GenBank/DDBJ databases">
        <title>Genome sequencing of Methylobacterium variabile DSM 16961.</title>
        <authorList>
            <person name="Chaudhry V."/>
            <person name="Patil P.B."/>
        </authorList>
    </citation>
    <scope>NUCLEOTIDE SEQUENCE [LARGE SCALE GENOMIC DNA]</scope>
    <source>
        <strain evidence="1 2">DSM 16961</strain>
    </source>
</reference>
<dbReference type="OrthoDB" id="9805889at2"/>
<dbReference type="Proteomes" id="UP000035955">
    <property type="component" value="Unassembled WGS sequence"/>
</dbReference>
<comment type="caution">
    <text evidence="1">The sequence shown here is derived from an EMBL/GenBank/DDBJ whole genome shotgun (WGS) entry which is preliminary data.</text>
</comment>
<dbReference type="PANTHER" id="PTHR39324:SF1">
    <property type="entry name" value="CALCIUM DODECIN"/>
    <property type="match status" value="1"/>
</dbReference>
<evidence type="ECO:0000313" key="1">
    <source>
        <dbReference type="EMBL" id="KMO35869.1"/>
    </source>
</evidence>
<dbReference type="PATRIC" id="fig|298794.3.peg.413"/>
<dbReference type="RefSeq" id="WP_048445312.1">
    <property type="nucleotide sequence ID" value="NZ_LABY01000110.1"/>
</dbReference>
<sequence>MSEHTYRVVEVVGSSTKSSDDAIANAVADAAKTLRHVNWFQVVETRGHVENGRIAHFQVTLKIGFRLDDR</sequence>
<dbReference type="InterPro" id="IPR009923">
    <property type="entry name" value="Dodecin"/>
</dbReference>
<dbReference type="Pfam" id="PF07311">
    <property type="entry name" value="Dodecin"/>
    <property type="match status" value="1"/>
</dbReference>
<evidence type="ECO:0000313" key="2">
    <source>
        <dbReference type="Proteomes" id="UP000035955"/>
    </source>
</evidence>
<dbReference type="InterPro" id="IPR036694">
    <property type="entry name" value="Dodecin-like_sf"/>
</dbReference>